<gene>
    <name evidence="1" type="ORF">Rhe02_00310</name>
</gene>
<dbReference type="EMBL" id="BONY01000001">
    <property type="protein sequence ID" value="GIH01964.1"/>
    <property type="molecule type" value="Genomic_DNA"/>
</dbReference>
<keyword evidence="2" id="KW-1185">Reference proteome</keyword>
<dbReference type="AlphaFoldDB" id="A0A8J3Q1M5"/>
<proteinExistence type="predicted"/>
<dbReference type="RefSeq" id="WP_203905923.1">
    <property type="nucleotide sequence ID" value="NZ_BONY01000001.1"/>
</dbReference>
<evidence type="ECO:0000313" key="1">
    <source>
        <dbReference type="EMBL" id="GIH01964.1"/>
    </source>
</evidence>
<organism evidence="1 2">
    <name type="scientific">Rhizocola hellebori</name>
    <dbReference type="NCBI Taxonomy" id="1392758"/>
    <lineage>
        <taxon>Bacteria</taxon>
        <taxon>Bacillati</taxon>
        <taxon>Actinomycetota</taxon>
        <taxon>Actinomycetes</taxon>
        <taxon>Micromonosporales</taxon>
        <taxon>Micromonosporaceae</taxon>
        <taxon>Rhizocola</taxon>
    </lineage>
</organism>
<accession>A0A8J3Q1M5</accession>
<comment type="caution">
    <text evidence="1">The sequence shown here is derived from an EMBL/GenBank/DDBJ whole genome shotgun (WGS) entry which is preliminary data.</text>
</comment>
<dbReference type="Proteomes" id="UP000612899">
    <property type="component" value="Unassembled WGS sequence"/>
</dbReference>
<evidence type="ECO:0000313" key="2">
    <source>
        <dbReference type="Proteomes" id="UP000612899"/>
    </source>
</evidence>
<reference evidence="1" key="1">
    <citation type="submission" date="2021-01" db="EMBL/GenBank/DDBJ databases">
        <title>Whole genome shotgun sequence of Rhizocola hellebori NBRC 109834.</title>
        <authorList>
            <person name="Komaki H."/>
            <person name="Tamura T."/>
        </authorList>
    </citation>
    <scope>NUCLEOTIDE SEQUENCE</scope>
    <source>
        <strain evidence="1">NBRC 109834</strain>
    </source>
</reference>
<sequence>MEGYPFGLSDDLTEADTATMEATPVDLGHGRSRSVADLVVSWAGHVNRLHAEQYLRPGEDNEAWTAHDYVAALIIRDFVERALRLLPRTAEDHAFTAVTKHDELLRSFTEPDATGVLQRFAPDEWNAGWWWQRLPQSGPVRQELDAFAART</sequence>
<name>A0A8J3Q1M5_9ACTN</name>
<protein>
    <submittedName>
        <fullName evidence="1">Uncharacterized protein</fullName>
    </submittedName>
</protein>